<dbReference type="AlphaFoldDB" id="A0A6J7RZV9"/>
<dbReference type="EMBL" id="CAFBND010000123">
    <property type="protein sequence ID" value="CAB4957465.1"/>
    <property type="molecule type" value="Genomic_DNA"/>
</dbReference>
<dbReference type="EMBL" id="CAFBIZ010000121">
    <property type="protein sequence ID" value="CAB4850372.1"/>
    <property type="molecule type" value="Genomic_DNA"/>
</dbReference>
<dbReference type="SUPFAM" id="SSF46785">
    <property type="entry name" value="Winged helix' DNA-binding domain"/>
    <property type="match status" value="1"/>
</dbReference>
<dbReference type="Gene3D" id="1.10.10.10">
    <property type="entry name" value="Winged helix-like DNA-binding domain superfamily/Winged helix DNA-binding domain"/>
    <property type="match status" value="1"/>
</dbReference>
<feature type="domain" description="HTH hxlR-type" evidence="5">
    <location>
        <begin position="32"/>
        <end position="131"/>
    </location>
</feature>
<evidence type="ECO:0000313" key="8">
    <source>
        <dbReference type="EMBL" id="CAB5034427.1"/>
    </source>
</evidence>
<dbReference type="Pfam" id="PF01638">
    <property type="entry name" value="HxlR"/>
    <property type="match status" value="1"/>
</dbReference>
<evidence type="ECO:0000256" key="2">
    <source>
        <dbReference type="ARBA" id="ARBA00023125"/>
    </source>
</evidence>
<protein>
    <submittedName>
        <fullName evidence="8">Unannotated protein</fullName>
    </submittedName>
</protein>
<accession>A0A6J7RZV9</accession>
<keyword evidence="3" id="KW-0804">Transcription</keyword>
<dbReference type="PANTHER" id="PTHR33204:SF39">
    <property type="entry name" value="TRANSCRIPTIONAL REGULATORY PROTEIN"/>
    <property type="match status" value="1"/>
</dbReference>
<evidence type="ECO:0000256" key="3">
    <source>
        <dbReference type="ARBA" id="ARBA00023163"/>
    </source>
</evidence>
<sequence>MAPRSTDDVVADCGVTSTPYGLIAQYADSEHCRVVRETFDRVGDKWSLLVIVILGYGPQRFTALKYGVVGISQRMLTLTLRKLERDGVVQRTVFPEIPPRVEYQLTPLGQTLIGPVTALADWAVAHHDVITTNQNEYDTTHNDGVQLTEPPRHVAHA</sequence>
<name>A0A6J7RZV9_9ZZZZ</name>
<reference evidence="8" key="1">
    <citation type="submission" date="2020-05" db="EMBL/GenBank/DDBJ databases">
        <authorList>
            <person name="Chiriac C."/>
            <person name="Salcher M."/>
            <person name="Ghai R."/>
            <person name="Kavagutti S V."/>
        </authorList>
    </citation>
    <scope>NUCLEOTIDE SEQUENCE</scope>
</reference>
<dbReference type="GO" id="GO:0003677">
    <property type="term" value="F:DNA binding"/>
    <property type="evidence" value="ECO:0007669"/>
    <property type="project" value="UniProtKB-KW"/>
</dbReference>
<evidence type="ECO:0000313" key="7">
    <source>
        <dbReference type="EMBL" id="CAB4957465.1"/>
    </source>
</evidence>
<dbReference type="PANTHER" id="PTHR33204">
    <property type="entry name" value="TRANSCRIPTIONAL REGULATOR, MARR FAMILY"/>
    <property type="match status" value="1"/>
</dbReference>
<evidence type="ECO:0000256" key="1">
    <source>
        <dbReference type="ARBA" id="ARBA00023015"/>
    </source>
</evidence>
<dbReference type="InterPro" id="IPR036390">
    <property type="entry name" value="WH_DNA-bd_sf"/>
</dbReference>
<organism evidence="8">
    <name type="scientific">freshwater metagenome</name>
    <dbReference type="NCBI Taxonomy" id="449393"/>
    <lineage>
        <taxon>unclassified sequences</taxon>
        <taxon>metagenomes</taxon>
        <taxon>ecological metagenomes</taxon>
    </lineage>
</organism>
<dbReference type="EMBL" id="CAFBPU010000026">
    <property type="protein sequence ID" value="CAB5034427.1"/>
    <property type="molecule type" value="Genomic_DNA"/>
</dbReference>
<feature type="region of interest" description="Disordered" evidence="4">
    <location>
        <begin position="135"/>
        <end position="157"/>
    </location>
</feature>
<feature type="compositionally biased region" description="Polar residues" evidence="4">
    <location>
        <begin position="135"/>
        <end position="145"/>
    </location>
</feature>
<dbReference type="InterPro" id="IPR036388">
    <property type="entry name" value="WH-like_DNA-bd_sf"/>
</dbReference>
<evidence type="ECO:0000313" key="6">
    <source>
        <dbReference type="EMBL" id="CAB4850372.1"/>
    </source>
</evidence>
<proteinExistence type="predicted"/>
<evidence type="ECO:0000259" key="5">
    <source>
        <dbReference type="PROSITE" id="PS51118"/>
    </source>
</evidence>
<gene>
    <name evidence="6" type="ORF">UFOPK3268_00995</name>
    <name evidence="7" type="ORF">UFOPK3752_02060</name>
    <name evidence="8" type="ORF">UFOPK4150_01358</name>
</gene>
<keyword evidence="2" id="KW-0238">DNA-binding</keyword>
<evidence type="ECO:0000256" key="4">
    <source>
        <dbReference type="SAM" id="MobiDB-lite"/>
    </source>
</evidence>
<dbReference type="PROSITE" id="PS51118">
    <property type="entry name" value="HTH_HXLR"/>
    <property type="match status" value="1"/>
</dbReference>
<keyword evidence="1" id="KW-0805">Transcription regulation</keyword>
<dbReference type="InterPro" id="IPR002577">
    <property type="entry name" value="HTH_HxlR"/>
</dbReference>